<name>A0A0C3J0M3_PISTI</name>
<evidence type="ECO:0000256" key="1">
    <source>
        <dbReference type="SAM" id="Phobius"/>
    </source>
</evidence>
<sequence length="140" mass="15497">MPFSAIPLAFWAVCSPHLSIPGDTFVIQVCASIVEICLFLYSKGGEATLGIALDWVVEMAWFLFLVYIFGFPTIYHSFALVPPAVVTRGSPLSLPHVIPHWCICNSLPILLSYFSLFQIMVPLDETLQTVYSSCALLLLL</sequence>
<reference evidence="3" key="2">
    <citation type="submission" date="2015-01" db="EMBL/GenBank/DDBJ databases">
        <title>Evolutionary Origins and Diversification of the Mycorrhizal Mutualists.</title>
        <authorList>
            <consortium name="DOE Joint Genome Institute"/>
            <consortium name="Mycorrhizal Genomics Consortium"/>
            <person name="Kohler A."/>
            <person name="Kuo A."/>
            <person name="Nagy L.G."/>
            <person name="Floudas D."/>
            <person name="Copeland A."/>
            <person name="Barry K.W."/>
            <person name="Cichocki N."/>
            <person name="Veneault-Fourrey C."/>
            <person name="LaButti K."/>
            <person name="Lindquist E.A."/>
            <person name="Lipzen A."/>
            <person name="Lundell T."/>
            <person name="Morin E."/>
            <person name="Murat C."/>
            <person name="Riley R."/>
            <person name="Ohm R."/>
            <person name="Sun H."/>
            <person name="Tunlid A."/>
            <person name="Henrissat B."/>
            <person name="Grigoriev I.V."/>
            <person name="Hibbett D.S."/>
            <person name="Martin F."/>
        </authorList>
    </citation>
    <scope>NUCLEOTIDE SEQUENCE [LARGE SCALE GENOMIC DNA]</scope>
    <source>
        <strain evidence="3">Marx 270</strain>
    </source>
</reference>
<dbReference type="InParanoid" id="A0A0C3J0M3"/>
<keyword evidence="1" id="KW-1133">Transmembrane helix</keyword>
<reference evidence="2 3" key="1">
    <citation type="submission" date="2014-04" db="EMBL/GenBank/DDBJ databases">
        <authorList>
            <consortium name="DOE Joint Genome Institute"/>
            <person name="Kuo A."/>
            <person name="Kohler A."/>
            <person name="Costa M.D."/>
            <person name="Nagy L.G."/>
            <person name="Floudas D."/>
            <person name="Copeland A."/>
            <person name="Barry K.W."/>
            <person name="Cichocki N."/>
            <person name="Veneault-Fourrey C."/>
            <person name="LaButti K."/>
            <person name="Lindquist E.A."/>
            <person name="Lipzen A."/>
            <person name="Lundell T."/>
            <person name="Morin E."/>
            <person name="Murat C."/>
            <person name="Sun H."/>
            <person name="Tunlid A."/>
            <person name="Henrissat B."/>
            <person name="Grigoriev I.V."/>
            <person name="Hibbett D.S."/>
            <person name="Martin F."/>
            <person name="Nordberg H.P."/>
            <person name="Cantor M.N."/>
            <person name="Hua S.X."/>
        </authorList>
    </citation>
    <scope>NUCLEOTIDE SEQUENCE [LARGE SCALE GENOMIC DNA]</scope>
    <source>
        <strain evidence="2 3">Marx 270</strain>
    </source>
</reference>
<evidence type="ECO:0000313" key="2">
    <source>
        <dbReference type="EMBL" id="KIO02638.1"/>
    </source>
</evidence>
<feature type="non-terminal residue" evidence="2">
    <location>
        <position position="140"/>
    </location>
</feature>
<dbReference type="OrthoDB" id="2697481at2759"/>
<dbReference type="AlphaFoldDB" id="A0A0C3J0M3"/>
<gene>
    <name evidence="2" type="ORF">M404DRAFT_1002247</name>
</gene>
<keyword evidence="1" id="KW-0472">Membrane</keyword>
<dbReference type="EMBL" id="KN831981">
    <property type="protein sequence ID" value="KIO02638.1"/>
    <property type="molecule type" value="Genomic_DNA"/>
</dbReference>
<feature type="transmembrane region" description="Helical" evidence="1">
    <location>
        <begin position="98"/>
        <end position="117"/>
    </location>
</feature>
<protein>
    <submittedName>
        <fullName evidence="2">Uncharacterized protein</fullName>
    </submittedName>
</protein>
<accession>A0A0C3J0M3</accession>
<keyword evidence="1" id="KW-0812">Transmembrane</keyword>
<keyword evidence="3" id="KW-1185">Reference proteome</keyword>
<dbReference type="HOGENOM" id="CLU_1993541_0_0_1"/>
<dbReference type="Proteomes" id="UP000054217">
    <property type="component" value="Unassembled WGS sequence"/>
</dbReference>
<evidence type="ECO:0000313" key="3">
    <source>
        <dbReference type="Proteomes" id="UP000054217"/>
    </source>
</evidence>
<organism evidence="2 3">
    <name type="scientific">Pisolithus tinctorius Marx 270</name>
    <dbReference type="NCBI Taxonomy" id="870435"/>
    <lineage>
        <taxon>Eukaryota</taxon>
        <taxon>Fungi</taxon>
        <taxon>Dikarya</taxon>
        <taxon>Basidiomycota</taxon>
        <taxon>Agaricomycotina</taxon>
        <taxon>Agaricomycetes</taxon>
        <taxon>Agaricomycetidae</taxon>
        <taxon>Boletales</taxon>
        <taxon>Sclerodermatineae</taxon>
        <taxon>Pisolithaceae</taxon>
        <taxon>Pisolithus</taxon>
    </lineage>
</organism>
<proteinExistence type="predicted"/>
<feature type="transmembrane region" description="Helical" evidence="1">
    <location>
        <begin position="24"/>
        <end position="41"/>
    </location>
</feature>
<feature type="transmembrane region" description="Helical" evidence="1">
    <location>
        <begin position="53"/>
        <end position="78"/>
    </location>
</feature>